<evidence type="ECO:0000313" key="2">
    <source>
        <dbReference type="Proteomes" id="UP000606115"/>
    </source>
</evidence>
<evidence type="ECO:0000313" key="1">
    <source>
        <dbReference type="EMBL" id="GGJ62117.1"/>
    </source>
</evidence>
<dbReference type="GeneID" id="303304476"/>
<proteinExistence type="predicted"/>
<accession>A0ABQ2DN21</accession>
<protein>
    <recommendedName>
        <fullName evidence="3">PD-(D/E)XK motif protein</fullName>
    </recommendedName>
</protein>
<evidence type="ECO:0008006" key="3">
    <source>
        <dbReference type="Google" id="ProtNLM"/>
    </source>
</evidence>
<sequence length="321" mass="35586">MTSPRLPQAWTSEHSAVRALSALAICHPDEFGAALSSLTGFELNNIDPESIRRELLDTDLTFSARNDKYAFLEAKIDDFASTEQMDRYADRFPNSAGILLVPACDAIDVVEVLTERPTLRAVSWSDLLHKLEPTNPLAGQLLNDILLLAGLPGTKAKTRRLLGQALTTLGPEVKVELTYADSRYPSLDYSVPGTWVFGQVQGTRVATSQPKFSAKIGFFADEHDEVEGESKINMCTALHRAWEVAERLETENLVRLSRHRSPSKQQQLFGVEHPYQARAYHLSHVGVATKTSYDAAEVALWGYELARAFAAISTEIWGMKP</sequence>
<organism evidence="1 2">
    <name type="scientific">Glutamicibacter ardleyensis</name>
    <dbReference type="NCBI Taxonomy" id="225894"/>
    <lineage>
        <taxon>Bacteria</taxon>
        <taxon>Bacillati</taxon>
        <taxon>Actinomycetota</taxon>
        <taxon>Actinomycetes</taxon>
        <taxon>Micrococcales</taxon>
        <taxon>Micrococcaceae</taxon>
        <taxon>Glutamicibacter</taxon>
    </lineage>
</organism>
<reference evidence="2" key="1">
    <citation type="journal article" date="2019" name="Int. J. Syst. Evol. Microbiol.">
        <title>The Global Catalogue of Microorganisms (GCM) 10K type strain sequencing project: providing services to taxonomists for standard genome sequencing and annotation.</title>
        <authorList>
            <consortium name="The Broad Institute Genomics Platform"/>
            <consortium name="The Broad Institute Genome Sequencing Center for Infectious Disease"/>
            <person name="Wu L."/>
            <person name="Ma J."/>
        </authorList>
    </citation>
    <scope>NUCLEOTIDE SEQUENCE [LARGE SCALE GENOMIC DNA]</scope>
    <source>
        <strain evidence="2">CGMCC 1.3685</strain>
    </source>
</reference>
<keyword evidence="2" id="KW-1185">Reference proteome</keyword>
<dbReference type="Proteomes" id="UP000606115">
    <property type="component" value="Unassembled WGS sequence"/>
</dbReference>
<name>A0ABQ2DN21_9MICC</name>
<gene>
    <name evidence="1" type="ORF">GCM10007173_21210</name>
</gene>
<dbReference type="EMBL" id="BMKX01000004">
    <property type="protein sequence ID" value="GGJ62117.1"/>
    <property type="molecule type" value="Genomic_DNA"/>
</dbReference>
<dbReference type="RefSeq" id="WP_188685605.1">
    <property type="nucleotide sequence ID" value="NZ_BMKX01000004.1"/>
</dbReference>
<comment type="caution">
    <text evidence="1">The sequence shown here is derived from an EMBL/GenBank/DDBJ whole genome shotgun (WGS) entry which is preliminary data.</text>
</comment>